<protein>
    <submittedName>
        <fullName evidence="3">Cyclic dof factor 2</fullName>
    </submittedName>
</protein>
<gene>
    <name evidence="3" type="primary">LOC108829215</name>
</gene>
<reference evidence="3" key="2">
    <citation type="submission" date="2025-08" db="UniProtKB">
        <authorList>
            <consortium name="RefSeq"/>
        </authorList>
    </citation>
    <scope>IDENTIFICATION</scope>
    <source>
        <tissue evidence="3">Leaf</tissue>
    </source>
</reference>
<feature type="compositionally biased region" description="Polar residues" evidence="1">
    <location>
        <begin position="22"/>
        <end position="42"/>
    </location>
</feature>
<dbReference type="AlphaFoldDB" id="A0A6J0LEU4"/>
<name>A0A6J0LEU4_RAPSA</name>
<evidence type="ECO:0000256" key="1">
    <source>
        <dbReference type="SAM" id="MobiDB-lite"/>
    </source>
</evidence>
<dbReference type="OrthoDB" id="10461153at2759"/>
<dbReference type="Proteomes" id="UP000504610">
    <property type="component" value="Chromosome 7"/>
</dbReference>
<reference evidence="2" key="1">
    <citation type="journal article" date="2019" name="Database">
        <title>The radish genome database (RadishGD): an integrated information resource for radish genomics.</title>
        <authorList>
            <person name="Yu H.J."/>
            <person name="Baek S."/>
            <person name="Lee Y.J."/>
            <person name="Cho A."/>
            <person name="Mun J.H."/>
        </authorList>
    </citation>
    <scope>NUCLEOTIDE SEQUENCE [LARGE SCALE GENOMIC DNA]</scope>
    <source>
        <strain evidence="2">cv. WK10039</strain>
    </source>
</reference>
<feature type="compositionally biased region" description="Basic and acidic residues" evidence="1">
    <location>
        <begin position="63"/>
        <end position="92"/>
    </location>
</feature>
<sequence>MSDPAIKLFGNTIPLPELVGGDSSSSYTGHQHQNPVRLSDSCTGDDEEMGDSGLAGEGGGDDGGFHGRDSESEKDEKDNQCGEESMRDESSN</sequence>
<dbReference type="GeneID" id="108829215"/>
<evidence type="ECO:0000313" key="3">
    <source>
        <dbReference type="RefSeq" id="XP_018458378.1"/>
    </source>
</evidence>
<proteinExistence type="predicted"/>
<feature type="compositionally biased region" description="Gly residues" evidence="1">
    <location>
        <begin position="53"/>
        <end position="62"/>
    </location>
</feature>
<keyword evidence="2" id="KW-1185">Reference proteome</keyword>
<feature type="region of interest" description="Disordered" evidence="1">
    <location>
        <begin position="1"/>
        <end position="92"/>
    </location>
</feature>
<dbReference type="RefSeq" id="XP_018458378.1">
    <property type="nucleotide sequence ID" value="XM_018602876.2"/>
</dbReference>
<evidence type="ECO:0000313" key="2">
    <source>
        <dbReference type="Proteomes" id="UP000504610"/>
    </source>
</evidence>
<accession>A0A6J0LEU4</accession>
<dbReference type="KEGG" id="rsz:108829215"/>
<organism evidence="2 3">
    <name type="scientific">Raphanus sativus</name>
    <name type="common">Radish</name>
    <name type="synonym">Raphanus raphanistrum var. sativus</name>
    <dbReference type="NCBI Taxonomy" id="3726"/>
    <lineage>
        <taxon>Eukaryota</taxon>
        <taxon>Viridiplantae</taxon>
        <taxon>Streptophyta</taxon>
        <taxon>Embryophyta</taxon>
        <taxon>Tracheophyta</taxon>
        <taxon>Spermatophyta</taxon>
        <taxon>Magnoliopsida</taxon>
        <taxon>eudicotyledons</taxon>
        <taxon>Gunneridae</taxon>
        <taxon>Pentapetalae</taxon>
        <taxon>rosids</taxon>
        <taxon>malvids</taxon>
        <taxon>Brassicales</taxon>
        <taxon>Brassicaceae</taxon>
        <taxon>Brassiceae</taxon>
        <taxon>Raphanus</taxon>
    </lineage>
</organism>